<dbReference type="EMBL" id="MN740560">
    <property type="protein sequence ID" value="QHU33716.1"/>
    <property type="molecule type" value="Genomic_DNA"/>
</dbReference>
<proteinExistence type="predicted"/>
<dbReference type="AlphaFoldDB" id="A0A6C0LS68"/>
<name>A0A6C0LS68_9ZZZZ</name>
<protein>
    <submittedName>
        <fullName evidence="1">Uncharacterized protein</fullName>
    </submittedName>
</protein>
<reference evidence="1" key="1">
    <citation type="journal article" date="2020" name="Nature">
        <title>Giant virus diversity and host interactions through global metagenomics.</title>
        <authorList>
            <person name="Schulz F."/>
            <person name="Roux S."/>
            <person name="Paez-Espino D."/>
            <person name="Jungbluth S."/>
            <person name="Walsh D.A."/>
            <person name="Denef V.J."/>
            <person name="McMahon K.D."/>
            <person name="Konstantinidis K.T."/>
            <person name="Eloe-Fadrosh E.A."/>
            <person name="Kyrpides N.C."/>
            <person name="Woyke T."/>
        </authorList>
    </citation>
    <scope>NUCLEOTIDE SEQUENCE</scope>
    <source>
        <strain evidence="1">GVMAG-S-1016704-121</strain>
    </source>
</reference>
<organism evidence="1">
    <name type="scientific">viral metagenome</name>
    <dbReference type="NCBI Taxonomy" id="1070528"/>
    <lineage>
        <taxon>unclassified sequences</taxon>
        <taxon>metagenomes</taxon>
        <taxon>organismal metagenomes</taxon>
    </lineage>
</organism>
<accession>A0A6C0LS68</accession>
<evidence type="ECO:0000313" key="1">
    <source>
        <dbReference type="EMBL" id="QHU33716.1"/>
    </source>
</evidence>
<sequence length="75" mass="8796">MDHIPQSGISQVGRDFNVLIHMDMVQKRVVDTHTHIRTRTRIHILHLNRIMIQSLKQMVMIFHMMMASGGHLIKI</sequence>